<dbReference type="PANTHER" id="PTHR14969">
    <property type="entry name" value="SPHINGOSINE-1-PHOSPHATE PHOSPHOHYDROLASE"/>
    <property type="match status" value="1"/>
</dbReference>
<feature type="domain" description="Phosphatidic acid phosphatase type 2/haloperoxidase" evidence="2">
    <location>
        <begin position="34"/>
        <end position="151"/>
    </location>
</feature>
<evidence type="ECO:0000313" key="3">
    <source>
        <dbReference type="EMBL" id="QHT08124.1"/>
    </source>
</evidence>
<dbReference type="PANTHER" id="PTHR14969:SF13">
    <property type="entry name" value="AT30094P"/>
    <property type="match status" value="1"/>
</dbReference>
<dbReference type="Gene3D" id="1.20.144.10">
    <property type="entry name" value="Phosphatidic acid phosphatase type 2/haloperoxidase"/>
    <property type="match status" value="1"/>
</dbReference>
<feature type="transmembrane region" description="Helical" evidence="1">
    <location>
        <begin position="34"/>
        <end position="51"/>
    </location>
</feature>
<dbReference type="SUPFAM" id="SSF48317">
    <property type="entry name" value="Acid phosphatase/Vanadium-dependent haloperoxidase"/>
    <property type="match status" value="1"/>
</dbReference>
<proteinExistence type="predicted"/>
<dbReference type="InterPro" id="IPR000326">
    <property type="entry name" value="PAP2/HPO"/>
</dbReference>
<protein>
    <recommendedName>
        <fullName evidence="2">Phosphatidic acid phosphatase type 2/haloperoxidase domain-containing protein</fullName>
    </recommendedName>
</protein>
<feature type="transmembrane region" description="Helical" evidence="1">
    <location>
        <begin position="132"/>
        <end position="151"/>
    </location>
</feature>
<dbReference type="InterPro" id="IPR036938">
    <property type="entry name" value="PAP2/HPO_sf"/>
</dbReference>
<dbReference type="Pfam" id="PF01569">
    <property type="entry name" value="PAP2"/>
    <property type="match status" value="1"/>
</dbReference>
<keyword evidence="1" id="KW-0812">Transmembrane</keyword>
<evidence type="ECO:0000256" key="1">
    <source>
        <dbReference type="SAM" id="Phobius"/>
    </source>
</evidence>
<evidence type="ECO:0000259" key="2">
    <source>
        <dbReference type="SMART" id="SM00014"/>
    </source>
</evidence>
<reference evidence="3" key="1">
    <citation type="journal article" date="2020" name="Nature">
        <title>Giant virus diversity and host interactions through global metagenomics.</title>
        <authorList>
            <person name="Schulz F."/>
            <person name="Roux S."/>
            <person name="Paez-Espino D."/>
            <person name="Jungbluth S."/>
            <person name="Walsh D.A."/>
            <person name="Denef V.J."/>
            <person name="McMahon K.D."/>
            <person name="Konstantinidis K.T."/>
            <person name="Eloe-Fadrosh E.A."/>
            <person name="Kyrpides N.C."/>
            <person name="Woyke T."/>
        </authorList>
    </citation>
    <scope>NUCLEOTIDE SEQUENCE</scope>
    <source>
        <strain evidence="3">GVMAG-M-3300022752-39</strain>
    </source>
</reference>
<keyword evidence="1" id="KW-0472">Membrane</keyword>
<accession>A0A6C0CWJ7</accession>
<dbReference type="SMART" id="SM00014">
    <property type="entry name" value="acidPPc"/>
    <property type="match status" value="1"/>
</dbReference>
<feature type="transmembrane region" description="Helical" evidence="1">
    <location>
        <begin position="94"/>
        <end position="120"/>
    </location>
</feature>
<dbReference type="GO" id="GO:0042392">
    <property type="term" value="F:sphingosine-1-phosphate phosphatase activity"/>
    <property type="evidence" value="ECO:0007669"/>
    <property type="project" value="TreeGrafter"/>
</dbReference>
<feature type="transmembrane region" description="Helical" evidence="1">
    <location>
        <begin position="7"/>
        <end position="28"/>
    </location>
</feature>
<dbReference type="AlphaFoldDB" id="A0A6C0CWJ7"/>
<organism evidence="3">
    <name type="scientific">viral metagenome</name>
    <dbReference type="NCBI Taxonomy" id="1070528"/>
    <lineage>
        <taxon>unclassified sequences</taxon>
        <taxon>metagenomes</taxon>
        <taxon>organismal metagenomes</taxon>
    </lineage>
</organism>
<keyword evidence="1" id="KW-1133">Transmembrane helix</keyword>
<name>A0A6C0CWJ7_9ZZZZ</name>
<dbReference type="EMBL" id="MN739490">
    <property type="protein sequence ID" value="QHT08124.1"/>
    <property type="molecule type" value="Genomic_DNA"/>
</dbReference>
<sequence length="174" mass="19977">MMDPLYMLDLIGYYGPVILFISSIFLLYKKSNYLSTYIIGIILSCFSNLVLKEIIKQPRPKGSIHILNSTENNNHKRIFSSDIYGMPSGHAQHVFYSTIFIHLVFKNTNITFVYILISILTLIQRVKYQNHYVTQVIVGGFIGACIAYYMYMYANKKIVGKLVPKKEDNAKDVA</sequence>